<dbReference type="InParanoid" id="A0A2K1QIN0"/>
<protein>
    <submittedName>
        <fullName evidence="2">Uncharacterized protein</fullName>
    </submittedName>
</protein>
<name>A0A2K1QIN0_9PEZI</name>
<dbReference type="EMBL" id="NKHZ01000081">
    <property type="protein sequence ID" value="PNS14811.1"/>
    <property type="molecule type" value="Genomic_DNA"/>
</dbReference>
<keyword evidence="1" id="KW-1133">Transmembrane helix</keyword>
<evidence type="ECO:0000313" key="3">
    <source>
        <dbReference type="Proteomes" id="UP000243797"/>
    </source>
</evidence>
<feature type="transmembrane region" description="Helical" evidence="1">
    <location>
        <begin position="44"/>
        <end position="63"/>
    </location>
</feature>
<proteinExistence type="predicted"/>
<sequence length="179" mass="19377">MSADSFALLRKGLQKDLAGLAEEHYKHDLQQSDRDTLTSAARTVSTSTTVGSLIGLTLSLFLAHRIRRNRLAMFNAIKTAERPTHIQFASGRSEPLPDMTPYLKPSTLGDVATYTFFAGGGLFLGGELGLLGGGLAARRSIAKDGESRKRIEGAFRNFRVDVLKAEARLLEEGKGDLGL</sequence>
<reference evidence="2 3" key="1">
    <citation type="submission" date="2017-06" db="EMBL/GenBank/DDBJ databases">
        <title>Draft genome sequence of a variant of Elsinoe murrayae.</title>
        <authorList>
            <person name="Cheng Q."/>
        </authorList>
    </citation>
    <scope>NUCLEOTIDE SEQUENCE [LARGE SCALE GENOMIC DNA]</scope>
    <source>
        <strain evidence="2 3">CQ-2017a</strain>
    </source>
</reference>
<keyword evidence="3" id="KW-1185">Reference proteome</keyword>
<accession>A0A2K1QIN0</accession>
<comment type="caution">
    <text evidence="2">The sequence shown here is derived from an EMBL/GenBank/DDBJ whole genome shotgun (WGS) entry which is preliminary data.</text>
</comment>
<dbReference type="Proteomes" id="UP000243797">
    <property type="component" value="Unassembled WGS sequence"/>
</dbReference>
<dbReference type="AlphaFoldDB" id="A0A2K1QIN0"/>
<evidence type="ECO:0000256" key="1">
    <source>
        <dbReference type="SAM" id="Phobius"/>
    </source>
</evidence>
<dbReference type="STRING" id="2082308.A0A2K1QIN0"/>
<keyword evidence="1" id="KW-0812">Transmembrane</keyword>
<evidence type="ECO:0000313" key="2">
    <source>
        <dbReference type="EMBL" id="PNS14811.1"/>
    </source>
</evidence>
<organism evidence="2 3">
    <name type="scientific">Sphaceloma murrayae</name>
    <dbReference type="NCBI Taxonomy" id="2082308"/>
    <lineage>
        <taxon>Eukaryota</taxon>
        <taxon>Fungi</taxon>
        <taxon>Dikarya</taxon>
        <taxon>Ascomycota</taxon>
        <taxon>Pezizomycotina</taxon>
        <taxon>Dothideomycetes</taxon>
        <taxon>Dothideomycetidae</taxon>
        <taxon>Myriangiales</taxon>
        <taxon>Elsinoaceae</taxon>
        <taxon>Sphaceloma</taxon>
    </lineage>
</organism>
<dbReference type="OrthoDB" id="3365267at2759"/>
<gene>
    <name evidence="2" type="ORF">CAC42_2040</name>
</gene>
<keyword evidence="1" id="KW-0472">Membrane</keyword>